<dbReference type="EnsemblMetazoa" id="AMIN014817-RA">
    <property type="protein sequence ID" value="AMIN014817-PA"/>
    <property type="gene ID" value="AMIN014817"/>
</dbReference>
<organism evidence="1 2">
    <name type="scientific">Anopheles minimus</name>
    <dbReference type="NCBI Taxonomy" id="112268"/>
    <lineage>
        <taxon>Eukaryota</taxon>
        <taxon>Metazoa</taxon>
        <taxon>Ecdysozoa</taxon>
        <taxon>Arthropoda</taxon>
        <taxon>Hexapoda</taxon>
        <taxon>Insecta</taxon>
        <taxon>Pterygota</taxon>
        <taxon>Neoptera</taxon>
        <taxon>Endopterygota</taxon>
        <taxon>Diptera</taxon>
        <taxon>Nematocera</taxon>
        <taxon>Culicoidea</taxon>
        <taxon>Culicidae</taxon>
        <taxon>Anophelinae</taxon>
        <taxon>Anopheles</taxon>
    </lineage>
</organism>
<dbReference type="AlphaFoldDB" id="A0A182WQ91"/>
<accession>A0A182WQ91</accession>
<sequence length="23" mass="2874">MTRLRWLVLLGKRLRRSQYSIAR</sequence>
<dbReference type="VEuPathDB" id="VectorBase:AMIN014817"/>
<evidence type="ECO:0000313" key="1">
    <source>
        <dbReference type="EnsemblMetazoa" id="AMIN014817-PA"/>
    </source>
</evidence>
<protein>
    <submittedName>
        <fullName evidence="1">Uncharacterized protein</fullName>
    </submittedName>
</protein>
<keyword evidence="2" id="KW-1185">Reference proteome</keyword>
<proteinExistence type="predicted"/>
<reference evidence="1" key="2">
    <citation type="submission" date="2020-05" db="UniProtKB">
        <authorList>
            <consortium name="EnsemblMetazoa"/>
        </authorList>
    </citation>
    <scope>IDENTIFICATION</scope>
    <source>
        <strain evidence="1">MINIMUS1</strain>
    </source>
</reference>
<name>A0A182WQ91_9DIPT</name>
<dbReference type="Proteomes" id="UP000075920">
    <property type="component" value="Unassembled WGS sequence"/>
</dbReference>
<evidence type="ECO:0000313" key="2">
    <source>
        <dbReference type="Proteomes" id="UP000075920"/>
    </source>
</evidence>
<reference evidence="2" key="1">
    <citation type="submission" date="2013-03" db="EMBL/GenBank/DDBJ databases">
        <title>The Genome Sequence of Anopheles minimus MINIMUS1.</title>
        <authorList>
            <consortium name="The Broad Institute Genomics Platform"/>
            <person name="Neafsey D.E."/>
            <person name="Walton C."/>
            <person name="Walker B."/>
            <person name="Young S.K."/>
            <person name="Zeng Q."/>
            <person name="Gargeya S."/>
            <person name="Fitzgerald M."/>
            <person name="Haas B."/>
            <person name="Abouelleil A."/>
            <person name="Allen A.W."/>
            <person name="Alvarado L."/>
            <person name="Arachchi H.M."/>
            <person name="Berlin A.M."/>
            <person name="Chapman S.B."/>
            <person name="Gainer-Dewar J."/>
            <person name="Goldberg J."/>
            <person name="Griggs A."/>
            <person name="Gujja S."/>
            <person name="Hansen M."/>
            <person name="Howarth C."/>
            <person name="Imamovic A."/>
            <person name="Ireland A."/>
            <person name="Larimer J."/>
            <person name="McCowan C."/>
            <person name="Murphy C."/>
            <person name="Pearson M."/>
            <person name="Poon T.W."/>
            <person name="Priest M."/>
            <person name="Roberts A."/>
            <person name="Saif S."/>
            <person name="Shea T."/>
            <person name="Sisk P."/>
            <person name="Sykes S."/>
            <person name="Wortman J."/>
            <person name="Nusbaum C."/>
            <person name="Birren B."/>
        </authorList>
    </citation>
    <scope>NUCLEOTIDE SEQUENCE [LARGE SCALE GENOMIC DNA]</scope>
    <source>
        <strain evidence="2">MINIMUS1</strain>
    </source>
</reference>